<gene>
    <name evidence="1" type="ORF">GCM10010961_40060</name>
</gene>
<proteinExistence type="predicted"/>
<name>A0A8J3MGS8_9RHOB</name>
<dbReference type="EMBL" id="BNAP01000032">
    <property type="protein sequence ID" value="GHH02308.1"/>
    <property type="molecule type" value="Genomic_DNA"/>
</dbReference>
<organism evidence="1 2">
    <name type="scientific">Pseudodonghicola xiamenensis</name>
    <dbReference type="NCBI Taxonomy" id="337702"/>
    <lineage>
        <taxon>Bacteria</taxon>
        <taxon>Pseudomonadati</taxon>
        <taxon>Pseudomonadota</taxon>
        <taxon>Alphaproteobacteria</taxon>
        <taxon>Rhodobacterales</taxon>
        <taxon>Paracoccaceae</taxon>
        <taxon>Pseudodonghicola</taxon>
    </lineage>
</organism>
<keyword evidence="2" id="KW-1185">Reference proteome</keyword>
<sequence>MNIDQPGADKAVTAVDLFRDGAGPLATDLKDTIAGKGEILIFDQLVAKGCIVPGHDKSGIADDCGRSAGRIGHAGGVLGS</sequence>
<accession>A0A8J3MGS8</accession>
<reference evidence="1" key="2">
    <citation type="submission" date="2020-09" db="EMBL/GenBank/DDBJ databases">
        <authorList>
            <person name="Sun Q."/>
            <person name="Zhou Y."/>
        </authorList>
    </citation>
    <scope>NUCLEOTIDE SEQUENCE</scope>
    <source>
        <strain evidence="1">CGMCC 1.7081</strain>
    </source>
</reference>
<evidence type="ECO:0000313" key="2">
    <source>
        <dbReference type="Proteomes" id="UP000611500"/>
    </source>
</evidence>
<dbReference type="AlphaFoldDB" id="A0A8J3MGS8"/>
<dbReference type="Proteomes" id="UP000611500">
    <property type="component" value="Unassembled WGS sequence"/>
</dbReference>
<evidence type="ECO:0000313" key="1">
    <source>
        <dbReference type="EMBL" id="GHH02308.1"/>
    </source>
</evidence>
<reference evidence="1" key="1">
    <citation type="journal article" date="2014" name="Int. J. Syst. Evol. Microbiol.">
        <title>Complete genome sequence of Corynebacterium casei LMG S-19264T (=DSM 44701T), isolated from a smear-ripened cheese.</title>
        <authorList>
            <consortium name="US DOE Joint Genome Institute (JGI-PGF)"/>
            <person name="Walter F."/>
            <person name="Albersmeier A."/>
            <person name="Kalinowski J."/>
            <person name="Ruckert C."/>
        </authorList>
    </citation>
    <scope>NUCLEOTIDE SEQUENCE</scope>
    <source>
        <strain evidence="1">CGMCC 1.7081</strain>
    </source>
</reference>
<protein>
    <submittedName>
        <fullName evidence="1">Uncharacterized protein</fullName>
    </submittedName>
</protein>
<comment type="caution">
    <text evidence="1">The sequence shown here is derived from an EMBL/GenBank/DDBJ whole genome shotgun (WGS) entry which is preliminary data.</text>
</comment>